<evidence type="ECO:0000313" key="5">
    <source>
        <dbReference type="EMBL" id="CAF2026790.1"/>
    </source>
</evidence>
<dbReference type="Gene3D" id="3.50.4.10">
    <property type="entry name" value="Hepatocyte Growth Factor"/>
    <property type="match status" value="1"/>
</dbReference>
<evidence type="ECO:0000313" key="13">
    <source>
        <dbReference type="Proteomes" id="UP000663855"/>
    </source>
</evidence>
<dbReference type="EMBL" id="CAJOBG010003566">
    <property type="protein sequence ID" value="CAF4069823.1"/>
    <property type="molecule type" value="Genomic_DNA"/>
</dbReference>
<feature type="signal peptide" evidence="1">
    <location>
        <begin position="1"/>
        <end position="28"/>
    </location>
</feature>
<dbReference type="AlphaFoldDB" id="A0A814YEK5"/>
<organism evidence="3 13">
    <name type="scientific">Rotaria magnacalcarata</name>
    <dbReference type="NCBI Taxonomy" id="392030"/>
    <lineage>
        <taxon>Eukaryota</taxon>
        <taxon>Metazoa</taxon>
        <taxon>Spiralia</taxon>
        <taxon>Gnathifera</taxon>
        <taxon>Rotifera</taxon>
        <taxon>Eurotatoria</taxon>
        <taxon>Bdelloidea</taxon>
        <taxon>Philodinida</taxon>
        <taxon>Philodinidae</taxon>
        <taxon>Rotaria</taxon>
    </lineage>
</organism>
<feature type="domain" description="Apple" evidence="2">
    <location>
        <begin position="47"/>
        <end position="89"/>
    </location>
</feature>
<dbReference type="InterPro" id="IPR003609">
    <property type="entry name" value="Pan_app"/>
</dbReference>
<dbReference type="EMBL" id="CAJNOW010007752">
    <property type="protein sequence ID" value="CAF1522214.1"/>
    <property type="molecule type" value="Genomic_DNA"/>
</dbReference>
<dbReference type="EMBL" id="CAJOBI010004710">
    <property type="protein sequence ID" value="CAF4010945.1"/>
    <property type="molecule type" value="Genomic_DNA"/>
</dbReference>
<accession>A0A814YEK5</accession>
<dbReference type="Pfam" id="PF14295">
    <property type="entry name" value="PAN_4"/>
    <property type="match status" value="1"/>
</dbReference>
<evidence type="ECO:0000313" key="8">
    <source>
        <dbReference type="EMBL" id="CAF3972614.1"/>
    </source>
</evidence>
<dbReference type="EMBL" id="CAJOBH010003957">
    <property type="protein sequence ID" value="CAF3972614.1"/>
    <property type="molecule type" value="Genomic_DNA"/>
</dbReference>
<dbReference type="Proteomes" id="UP000663887">
    <property type="component" value="Unassembled WGS sequence"/>
</dbReference>
<proteinExistence type="predicted"/>
<dbReference type="EMBL" id="CAJNOV010005871">
    <property type="protein sequence ID" value="CAF1228762.1"/>
    <property type="molecule type" value="Genomic_DNA"/>
</dbReference>
<evidence type="ECO:0000313" key="14">
    <source>
        <dbReference type="Proteomes" id="UP000663866"/>
    </source>
</evidence>
<sequence length="120" mass="13794">MCTWTKTPMRTKLVVGFFILTLFRHTDCAFKRWETGAGHVAWSLGCDFPNQDFSNVRSSGELCGSRCEQNPICTHFVWTNYNRGTCWLKHGLKKTSIWPYATGLIETDDNSVLCGFIYNR</sequence>
<evidence type="ECO:0000313" key="10">
    <source>
        <dbReference type="EMBL" id="CAF3980722.1"/>
    </source>
</evidence>
<evidence type="ECO:0000313" key="6">
    <source>
        <dbReference type="EMBL" id="CAF2038403.1"/>
    </source>
</evidence>
<gene>
    <name evidence="8" type="ORF">BYL167_LOCUS12163</name>
    <name evidence="3" type="ORF">CJN711_LOCUS13386</name>
    <name evidence="10" type="ORF">GIL414_LOCUS10663</name>
    <name evidence="4" type="ORF">KQP761_LOCUS15772</name>
    <name evidence="5" type="ORF">MBJ925_LOCUS9579</name>
    <name evidence="12" type="ORF">OVN521_LOCUS19128</name>
    <name evidence="11" type="ORF">SMN809_LOCUS12461</name>
    <name evidence="9" type="ORF">UXM345_LOCUS14637</name>
    <name evidence="7" type="ORF">WKI299_LOCUS35155</name>
    <name evidence="6" type="ORF">XDN619_LOCUS6249</name>
</gene>
<evidence type="ECO:0000313" key="9">
    <source>
        <dbReference type="EMBL" id="CAF3973802.1"/>
    </source>
</evidence>
<protein>
    <recommendedName>
        <fullName evidence="2">Apple domain-containing protein</fullName>
    </recommendedName>
</protein>
<evidence type="ECO:0000313" key="4">
    <source>
        <dbReference type="EMBL" id="CAF1522214.1"/>
    </source>
</evidence>
<dbReference type="EMBL" id="CAJNRE010003610">
    <property type="protein sequence ID" value="CAF2026790.1"/>
    <property type="molecule type" value="Genomic_DNA"/>
</dbReference>
<evidence type="ECO:0000256" key="1">
    <source>
        <dbReference type="SAM" id="SignalP"/>
    </source>
</evidence>
<dbReference type="Proteomes" id="UP000663866">
    <property type="component" value="Unassembled WGS sequence"/>
</dbReference>
<dbReference type="EMBL" id="CAJNRF010016837">
    <property type="protein sequence ID" value="CAF2213935.1"/>
    <property type="molecule type" value="Genomic_DNA"/>
</dbReference>
<evidence type="ECO:0000313" key="7">
    <source>
        <dbReference type="EMBL" id="CAF2213935.1"/>
    </source>
</evidence>
<dbReference type="Proteomes" id="UP000663834">
    <property type="component" value="Unassembled WGS sequence"/>
</dbReference>
<dbReference type="Proteomes" id="UP000663855">
    <property type="component" value="Unassembled WGS sequence"/>
</dbReference>
<dbReference type="Proteomes" id="UP000663824">
    <property type="component" value="Unassembled WGS sequence"/>
</dbReference>
<evidence type="ECO:0000259" key="2">
    <source>
        <dbReference type="Pfam" id="PF14295"/>
    </source>
</evidence>
<dbReference type="Proteomes" id="UP000663842">
    <property type="component" value="Unassembled WGS sequence"/>
</dbReference>
<dbReference type="Proteomes" id="UP000681720">
    <property type="component" value="Unassembled WGS sequence"/>
</dbReference>
<keyword evidence="1" id="KW-0732">Signal</keyword>
<dbReference type="Proteomes" id="UP000676336">
    <property type="component" value="Unassembled WGS sequence"/>
</dbReference>
<dbReference type="OrthoDB" id="10056288at2759"/>
<keyword evidence="14" id="KW-1185">Reference proteome</keyword>
<dbReference type="EMBL" id="CAJNRG010001747">
    <property type="protein sequence ID" value="CAF2038403.1"/>
    <property type="molecule type" value="Genomic_DNA"/>
</dbReference>
<dbReference type="Proteomes" id="UP000681967">
    <property type="component" value="Unassembled WGS sequence"/>
</dbReference>
<evidence type="ECO:0000313" key="12">
    <source>
        <dbReference type="EMBL" id="CAF4069823.1"/>
    </source>
</evidence>
<reference evidence="3" key="1">
    <citation type="submission" date="2021-02" db="EMBL/GenBank/DDBJ databases">
        <authorList>
            <person name="Nowell W R."/>
        </authorList>
    </citation>
    <scope>NUCLEOTIDE SEQUENCE</scope>
</reference>
<dbReference type="EMBL" id="CAJOBF010001677">
    <property type="protein sequence ID" value="CAF3973802.1"/>
    <property type="molecule type" value="Genomic_DNA"/>
</dbReference>
<feature type="chain" id="PRO_5035686124" description="Apple domain-containing protein" evidence="1">
    <location>
        <begin position="29"/>
        <end position="120"/>
    </location>
</feature>
<name>A0A814YEK5_9BILA</name>
<evidence type="ECO:0000313" key="3">
    <source>
        <dbReference type="EMBL" id="CAF1228762.1"/>
    </source>
</evidence>
<dbReference type="Proteomes" id="UP000663856">
    <property type="component" value="Unassembled WGS sequence"/>
</dbReference>
<dbReference type="EMBL" id="CAJOBJ010003860">
    <property type="protein sequence ID" value="CAF3980722.1"/>
    <property type="molecule type" value="Genomic_DNA"/>
</dbReference>
<comment type="caution">
    <text evidence="3">The sequence shown here is derived from an EMBL/GenBank/DDBJ whole genome shotgun (WGS) entry which is preliminary data.</text>
</comment>
<evidence type="ECO:0000313" key="11">
    <source>
        <dbReference type="EMBL" id="CAF4010945.1"/>
    </source>
</evidence>